<evidence type="ECO:0000259" key="1">
    <source>
        <dbReference type="Pfam" id="PF09861"/>
    </source>
</evidence>
<evidence type="ECO:0000313" key="3">
    <source>
        <dbReference type="EMBL" id="MBC8577405.1"/>
    </source>
</evidence>
<dbReference type="InterPro" id="IPR048520">
    <property type="entry name" value="LarA_C"/>
</dbReference>
<protein>
    <submittedName>
        <fullName evidence="3">Nickel-dependent lactate racemase</fullName>
    </submittedName>
</protein>
<dbReference type="PANTHER" id="PTHR33171">
    <property type="entry name" value="LAR_N DOMAIN-CONTAINING PROTEIN"/>
    <property type="match status" value="1"/>
</dbReference>
<accession>A0ABR7NMH3</accession>
<proteinExistence type="predicted"/>
<sequence length="427" mass="46849">MPVVKFPYGKDFLELDIPENRYAGTLVSDMHHYNPGKTQEQLVQEALEHPVGTPRLCEMARGKKKVVIIASDHTRPVPSKVIAPLMLAEIRRGNPDADITFLISTGCHRETTKEELVNKFGEEIVKNEKIYIHDCDDESMLVNLGKLPSGGDLIVNRMAVEADLLVAEGFIEPHFFAGFSGGRKSVLPGIASRKTVIYNHNAAFIDDPHSRTGVVEGNPIHIDMLYAARTAHLAFICNVVINSEKEAIFAVSGDVDLAHIKGREFLCSQCKVKSIPSDIVISTNGGYPLDQNIYQSVKGMTAAEATVNEGGVTIMLSKSNDGHGGKVFYETFKNQKDLKQMMADFMATPADQTIIDQWQSQIFARLLMRSTVIFISDAPDEMVSDLHMIPAHSLPEALAKADEILAAKGRKDAKILAIPDGVSVIVL</sequence>
<evidence type="ECO:0000259" key="2">
    <source>
        <dbReference type="Pfam" id="PF21113"/>
    </source>
</evidence>
<dbReference type="EMBL" id="JACRTB010000029">
    <property type="protein sequence ID" value="MBC8577405.1"/>
    <property type="molecule type" value="Genomic_DNA"/>
</dbReference>
<dbReference type="Gene3D" id="3.90.226.30">
    <property type="match status" value="1"/>
</dbReference>
<organism evidence="3 4">
    <name type="scientific">Yanshouia hominis</name>
    <dbReference type="NCBI Taxonomy" id="2763673"/>
    <lineage>
        <taxon>Bacteria</taxon>
        <taxon>Bacillati</taxon>
        <taxon>Bacillota</taxon>
        <taxon>Clostridia</taxon>
        <taxon>Eubacteriales</taxon>
        <taxon>Oscillospiraceae</taxon>
        <taxon>Yanshouia</taxon>
    </lineage>
</organism>
<dbReference type="Proteomes" id="UP000658131">
    <property type="component" value="Unassembled WGS sequence"/>
</dbReference>
<dbReference type="InterPro" id="IPR018657">
    <property type="entry name" value="LarA-like_N"/>
</dbReference>
<dbReference type="InterPro" id="IPR043166">
    <property type="entry name" value="LarA-like_C"/>
</dbReference>
<dbReference type="Pfam" id="PF21113">
    <property type="entry name" value="LarA_C"/>
    <property type="match status" value="1"/>
</dbReference>
<keyword evidence="4" id="KW-1185">Reference proteome</keyword>
<dbReference type="RefSeq" id="WP_262400811.1">
    <property type="nucleotide sequence ID" value="NZ_JACRTB010000029.1"/>
</dbReference>
<gene>
    <name evidence="3" type="primary">larA</name>
    <name evidence="3" type="ORF">H8717_13440</name>
</gene>
<dbReference type="PANTHER" id="PTHR33171:SF17">
    <property type="entry name" value="LARA-LIKE N-TERMINAL DOMAIN-CONTAINING PROTEIN"/>
    <property type="match status" value="1"/>
</dbReference>
<comment type="caution">
    <text evidence="3">The sequence shown here is derived from an EMBL/GenBank/DDBJ whole genome shotgun (WGS) entry which is preliminary data.</text>
</comment>
<name>A0ABR7NMH3_9FIRM</name>
<feature type="domain" description="LarA-like N-terminal" evidence="1">
    <location>
        <begin position="8"/>
        <end position="213"/>
    </location>
</feature>
<dbReference type="Pfam" id="PF09861">
    <property type="entry name" value="Lar_N"/>
    <property type="match status" value="1"/>
</dbReference>
<feature type="domain" description="Lactate racemase C-terminal" evidence="2">
    <location>
        <begin position="272"/>
        <end position="426"/>
    </location>
</feature>
<dbReference type="InterPro" id="IPR048068">
    <property type="entry name" value="LarA-like"/>
</dbReference>
<dbReference type="InterPro" id="IPR047926">
    <property type="entry name" value="Ni_dep_LarA"/>
</dbReference>
<evidence type="ECO:0000313" key="4">
    <source>
        <dbReference type="Proteomes" id="UP000658131"/>
    </source>
</evidence>
<reference evidence="3 4" key="1">
    <citation type="submission" date="2020-08" db="EMBL/GenBank/DDBJ databases">
        <title>Genome public.</title>
        <authorList>
            <person name="Liu C."/>
            <person name="Sun Q."/>
        </authorList>
    </citation>
    <scope>NUCLEOTIDE SEQUENCE [LARGE SCALE GENOMIC DNA]</scope>
    <source>
        <strain evidence="3 4">BX1</strain>
    </source>
</reference>
<dbReference type="Gene3D" id="3.40.50.11440">
    <property type="match status" value="1"/>
</dbReference>
<dbReference type="NCBIfam" id="NF033504">
    <property type="entry name" value="Ni_dep_LarA"/>
    <property type="match status" value="1"/>
</dbReference>